<dbReference type="Proteomes" id="UP000286134">
    <property type="component" value="Unassembled WGS sequence"/>
</dbReference>
<keyword evidence="2" id="KW-1185">Reference proteome</keyword>
<protein>
    <submittedName>
        <fullName evidence="1">Uncharacterized protein</fullName>
    </submittedName>
</protein>
<evidence type="ECO:0000313" key="1">
    <source>
        <dbReference type="EMBL" id="RKF63429.1"/>
    </source>
</evidence>
<evidence type="ECO:0000313" key="2">
    <source>
        <dbReference type="Proteomes" id="UP000286134"/>
    </source>
</evidence>
<reference evidence="1 2" key="1">
    <citation type="journal article" date="2018" name="BMC Genomics">
        <title>Comparative genome analyses reveal sequence features reflecting distinct modes of host-adaptation between dicot and monocot powdery mildew.</title>
        <authorList>
            <person name="Wu Y."/>
            <person name="Ma X."/>
            <person name="Pan Z."/>
            <person name="Kale S.D."/>
            <person name="Song Y."/>
            <person name="King H."/>
            <person name="Zhang Q."/>
            <person name="Presley C."/>
            <person name="Deng X."/>
            <person name="Wei C.I."/>
            <person name="Xiao S."/>
        </authorList>
    </citation>
    <scope>NUCLEOTIDE SEQUENCE [LARGE SCALE GENOMIC DNA]</scope>
    <source>
        <strain evidence="1">UMSG2</strain>
    </source>
</reference>
<accession>A0A420I144</accession>
<feature type="non-terminal residue" evidence="1">
    <location>
        <position position="97"/>
    </location>
</feature>
<organism evidence="1 2">
    <name type="scientific">Erysiphe neolycopersici</name>
    <dbReference type="NCBI Taxonomy" id="212602"/>
    <lineage>
        <taxon>Eukaryota</taxon>
        <taxon>Fungi</taxon>
        <taxon>Dikarya</taxon>
        <taxon>Ascomycota</taxon>
        <taxon>Pezizomycotina</taxon>
        <taxon>Leotiomycetes</taxon>
        <taxon>Erysiphales</taxon>
        <taxon>Erysiphaceae</taxon>
        <taxon>Erysiphe</taxon>
    </lineage>
</organism>
<name>A0A420I144_9PEZI</name>
<sequence>MNKNILSHTRSRRKQAQYVSSASLAFWNGIIYRKNIPFVNMIFNTTNIENEVKHRSNLPAPPNHWHDAMKHLYIEDWTTAAKIEYSSLWNKNTFTPI</sequence>
<comment type="caution">
    <text evidence="1">The sequence shown here is derived from an EMBL/GenBank/DDBJ whole genome shotgun (WGS) entry which is preliminary data.</text>
</comment>
<proteinExistence type="predicted"/>
<dbReference type="EMBL" id="MCFK01002567">
    <property type="protein sequence ID" value="RKF63429.1"/>
    <property type="molecule type" value="Genomic_DNA"/>
</dbReference>
<gene>
    <name evidence="1" type="ORF">OnM2_025136</name>
</gene>
<dbReference type="AlphaFoldDB" id="A0A420I144"/>